<sequence>MEVSGNGEMHLQPVEVNGNAEIHLQLVEVNGNAEMHLQLVEETRSSAGLKEGCESHGNLILDVRGRDLQSSGEACAGAGLLEGPRLVEKDPDRSSL</sequence>
<dbReference type="EMBL" id="SWJQ01000637">
    <property type="protein sequence ID" value="TRZ11982.1"/>
    <property type="molecule type" value="Genomic_DNA"/>
</dbReference>
<protein>
    <submittedName>
        <fullName evidence="1">Uncharacterized protein</fullName>
    </submittedName>
</protein>
<name>A0A8K1G592_9PASS</name>
<gene>
    <name evidence="1" type="ORF">HGM15179_015122</name>
</gene>
<comment type="caution">
    <text evidence="1">The sequence shown here is derived from an EMBL/GenBank/DDBJ whole genome shotgun (WGS) entry which is preliminary data.</text>
</comment>
<reference evidence="1" key="1">
    <citation type="submission" date="2019-04" db="EMBL/GenBank/DDBJ databases">
        <title>Genome assembly of Zosterops borbonicus 15179.</title>
        <authorList>
            <person name="Leroy T."/>
            <person name="Anselmetti Y."/>
            <person name="Tilak M.-K."/>
            <person name="Nabholz B."/>
        </authorList>
    </citation>
    <scope>NUCLEOTIDE SEQUENCE</scope>
    <source>
        <strain evidence="1">HGM_15179</strain>
        <tissue evidence="1">Muscle</tissue>
    </source>
</reference>
<organism evidence="1 2">
    <name type="scientific">Zosterops borbonicus</name>
    <dbReference type="NCBI Taxonomy" id="364589"/>
    <lineage>
        <taxon>Eukaryota</taxon>
        <taxon>Metazoa</taxon>
        <taxon>Chordata</taxon>
        <taxon>Craniata</taxon>
        <taxon>Vertebrata</taxon>
        <taxon>Euteleostomi</taxon>
        <taxon>Archelosauria</taxon>
        <taxon>Archosauria</taxon>
        <taxon>Dinosauria</taxon>
        <taxon>Saurischia</taxon>
        <taxon>Theropoda</taxon>
        <taxon>Coelurosauria</taxon>
        <taxon>Aves</taxon>
        <taxon>Neognathae</taxon>
        <taxon>Neoaves</taxon>
        <taxon>Telluraves</taxon>
        <taxon>Australaves</taxon>
        <taxon>Passeriformes</taxon>
        <taxon>Sylvioidea</taxon>
        <taxon>Zosteropidae</taxon>
        <taxon>Zosterops</taxon>
    </lineage>
</organism>
<accession>A0A8K1G592</accession>
<dbReference type="OrthoDB" id="10582802at2759"/>
<keyword evidence="2" id="KW-1185">Reference proteome</keyword>
<evidence type="ECO:0000313" key="1">
    <source>
        <dbReference type="EMBL" id="TRZ11982.1"/>
    </source>
</evidence>
<dbReference type="Proteomes" id="UP000796761">
    <property type="component" value="Unassembled WGS sequence"/>
</dbReference>
<proteinExistence type="predicted"/>
<dbReference type="AlphaFoldDB" id="A0A8K1G592"/>
<evidence type="ECO:0000313" key="2">
    <source>
        <dbReference type="Proteomes" id="UP000796761"/>
    </source>
</evidence>